<evidence type="ECO:0000313" key="4">
    <source>
        <dbReference type="Proteomes" id="UP000799772"/>
    </source>
</evidence>
<dbReference type="NCBIfam" id="NF041278">
    <property type="entry name" value="CmcJ_NvfI_EfuI"/>
    <property type="match status" value="1"/>
</dbReference>
<dbReference type="OrthoDB" id="412788at2759"/>
<dbReference type="AlphaFoldDB" id="A0A9P4IJ69"/>
<organism evidence="3 4">
    <name type="scientific">Rhizodiscina lignyota</name>
    <dbReference type="NCBI Taxonomy" id="1504668"/>
    <lineage>
        <taxon>Eukaryota</taxon>
        <taxon>Fungi</taxon>
        <taxon>Dikarya</taxon>
        <taxon>Ascomycota</taxon>
        <taxon>Pezizomycotina</taxon>
        <taxon>Dothideomycetes</taxon>
        <taxon>Pleosporomycetidae</taxon>
        <taxon>Aulographales</taxon>
        <taxon>Rhizodiscinaceae</taxon>
        <taxon>Rhizodiscina</taxon>
    </lineage>
</organism>
<dbReference type="PANTHER" id="PTHR34598">
    <property type="entry name" value="BLL6449 PROTEIN"/>
    <property type="match status" value="1"/>
</dbReference>
<evidence type="ECO:0000256" key="2">
    <source>
        <dbReference type="ARBA" id="ARBA00023604"/>
    </source>
</evidence>
<evidence type="ECO:0000313" key="3">
    <source>
        <dbReference type="EMBL" id="KAF2099467.1"/>
    </source>
</evidence>
<protein>
    <submittedName>
        <fullName evidence="3">Methyltransferase</fullName>
    </submittedName>
</protein>
<dbReference type="PANTHER" id="PTHR34598:SF3">
    <property type="entry name" value="OXIDOREDUCTASE AN1597"/>
    <property type="match status" value="1"/>
</dbReference>
<dbReference type="Proteomes" id="UP000799772">
    <property type="component" value="Unassembled WGS sequence"/>
</dbReference>
<dbReference type="GO" id="GO:0008168">
    <property type="term" value="F:methyltransferase activity"/>
    <property type="evidence" value="ECO:0007669"/>
    <property type="project" value="UniProtKB-KW"/>
</dbReference>
<reference evidence="3" key="1">
    <citation type="journal article" date="2020" name="Stud. Mycol.">
        <title>101 Dothideomycetes genomes: a test case for predicting lifestyles and emergence of pathogens.</title>
        <authorList>
            <person name="Haridas S."/>
            <person name="Albert R."/>
            <person name="Binder M."/>
            <person name="Bloem J."/>
            <person name="Labutti K."/>
            <person name="Salamov A."/>
            <person name="Andreopoulos B."/>
            <person name="Baker S."/>
            <person name="Barry K."/>
            <person name="Bills G."/>
            <person name="Bluhm B."/>
            <person name="Cannon C."/>
            <person name="Castanera R."/>
            <person name="Culley D."/>
            <person name="Daum C."/>
            <person name="Ezra D."/>
            <person name="Gonzalez J."/>
            <person name="Henrissat B."/>
            <person name="Kuo A."/>
            <person name="Liang C."/>
            <person name="Lipzen A."/>
            <person name="Lutzoni F."/>
            <person name="Magnuson J."/>
            <person name="Mondo S."/>
            <person name="Nolan M."/>
            <person name="Ohm R."/>
            <person name="Pangilinan J."/>
            <person name="Park H.-J."/>
            <person name="Ramirez L."/>
            <person name="Alfaro M."/>
            <person name="Sun H."/>
            <person name="Tritt A."/>
            <person name="Yoshinaga Y."/>
            <person name="Zwiers L.-H."/>
            <person name="Turgeon B."/>
            <person name="Goodwin S."/>
            <person name="Spatafora J."/>
            <person name="Crous P."/>
            <person name="Grigoriev I."/>
        </authorList>
    </citation>
    <scope>NUCLEOTIDE SEQUENCE</scope>
    <source>
        <strain evidence="3">CBS 133067</strain>
    </source>
</reference>
<evidence type="ECO:0000256" key="1">
    <source>
        <dbReference type="ARBA" id="ARBA00023002"/>
    </source>
</evidence>
<keyword evidence="4" id="KW-1185">Reference proteome</keyword>
<keyword evidence="3" id="KW-0489">Methyltransferase</keyword>
<dbReference type="GO" id="GO:0016491">
    <property type="term" value="F:oxidoreductase activity"/>
    <property type="evidence" value="ECO:0007669"/>
    <property type="project" value="UniProtKB-KW"/>
</dbReference>
<keyword evidence="1" id="KW-0560">Oxidoreductase</keyword>
<comment type="similarity">
    <text evidence="2">Belongs to the asaB hydroxylase/desaturase family.</text>
</comment>
<gene>
    <name evidence="3" type="ORF">NA57DRAFT_74967</name>
</gene>
<comment type="caution">
    <text evidence="3">The sequence shown here is derived from an EMBL/GenBank/DDBJ whole genome shotgun (WGS) entry which is preliminary data.</text>
</comment>
<accession>A0A9P4IJ69</accession>
<dbReference type="EMBL" id="ML978125">
    <property type="protein sequence ID" value="KAF2099467.1"/>
    <property type="molecule type" value="Genomic_DNA"/>
</dbReference>
<dbReference type="InterPro" id="IPR044053">
    <property type="entry name" value="AsaB-like"/>
</dbReference>
<name>A0A9P4IJ69_9PEZI</name>
<keyword evidence="3" id="KW-0808">Transferase</keyword>
<dbReference type="GO" id="GO:0032259">
    <property type="term" value="P:methylation"/>
    <property type="evidence" value="ECO:0007669"/>
    <property type="project" value="UniProtKB-KW"/>
</dbReference>
<proteinExistence type="inferred from homology"/>
<sequence>MDEVAFSLDKAEENVDATIHFLARLPLYDSVKPYTIRYDTGGDFPATNVENEHHHVKIRNMRCHNLSYEKCGFQFCNMSSAMKYEDYGDPGLVKAIHFPEVEACLKKVLRASFVQIINVQQRKRHNSFPIATGEAYEYVQPTIRAHLDYSLESAQDIIRGELGSRAEIIMGRRWQYVNVWHPIRGPLYDWPLAVCDASSVDFDTDTMAADVVEETGDSLEILQVFFNRSQEWYYLPGQLPSEMLIFKNVDSRSSQGATPGTPHAAFDLMTKPPSCNDFHRESIEMRAVVAW</sequence>